<dbReference type="PROSITE" id="PS50016">
    <property type="entry name" value="ZF_PHD_2"/>
    <property type="match status" value="1"/>
</dbReference>
<feature type="compositionally biased region" description="Basic and acidic residues" evidence="5">
    <location>
        <begin position="514"/>
        <end position="536"/>
    </location>
</feature>
<evidence type="ECO:0000313" key="7">
    <source>
        <dbReference type="EMBL" id="TFK86711.1"/>
    </source>
</evidence>
<dbReference type="InterPro" id="IPR011011">
    <property type="entry name" value="Znf_FYVE_PHD"/>
</dbReference>
<evidence type="ECO:0000256" key="3">
    <source>
        <dbReference type="ARBA" id="ARBA00022833"/>
    </source>
</evidence>
<keyword evidence="2 4" id="KW-0863">Zinc-finger</keyword>
<keyword evidence="3" id="KW-0862">Zinc</keyword>
<sequence length="1206" mass="133425">MPRRTATPATPAPPAPLPPPPRDLLALAQSDPQWAHNLHALRRNWKWANFSQFFYTFAPLLNMPDVFLSDIEDDLARGTNVYLPRIMYRLLYTLSQDRKLSIDNWQSALRRQYLRRDPAANPIGPEPEVLSRESSLAPSEEEQEEAKEDVNMDESKPEEGAHSDEKQSGEPSAENAQGESSSEPKTEPVEDGKVPATDKKEEPSKTEDEPQEESRDWLDLPMLDKLDSLHLLTEWQFQNPHRVRQIMKDDDDAANWRIEPIGYDAKTNAYWLIGPDRLWIQRVPPKSPRNRNLKRKRPSAPPKKPARKAPETSSDEEEDEPVAPSKRTRTQTNSRSTRSQPQAKANGRSTRGSRRAAVSSDELVSPGKSTRAAKVQANKKLDLQAKELAEFQRQAAALARAQTSPRKARGAAASPGKRDRAVGTRISARLRGSARGGGGEEESDEEWQQVPEEWLQEDAASARRTRTRTRSKGKARAETESEEDEPEDEPEAEAEEEQADAEEEQLADEDEADAEKGGDDLKDAGDGDDLKDARDADTDDLLQKAGLESGSVSDLTDLSDTEEAEADAAEESEPADAPPAKRQRGSGRRGRGGRRKSAASTRTRARRGRAAAEAPSSPAKQKQSSPSKAKAQSKSNSQPSNSKSKSDADGEPEPEEDPEMEEPERPLPEGFVEWEAIAVTLSEWEHVADPFEKATHYLEKALYKMLTQNIVPLVTADLREAERRRRKEEAIVHRKRSSRIAIKETEKEEAMRAAKMRAEEEERNSRARRMEARQRKEEEERAKREKAREQRAKEREEREARAKAKAERAEREDAGPEAGRSTATSVNGTQQSSLQPSRMVTPNGVRTPDWVLDCEVCHKQGVNVDDGMAMVSCGSCNRWQHIKCHDIADQRAGRPRRDWEKQQFYCMRCRQRAMSGGAYGAQSQSLHQQQQSYGWQPRTGGPVHLHKPGGMDPYAQTSDMRYSHSQSHRSPVMENRGGMAYPQQQQPQQYLANNVGATSYSRSSYPNSGVSFHTYQPDQRGLSRGIPSTPQGSWSSNGGGYGGAADPLAGRMPSSQYAAAYNGSSMYGGSRMPVAYQNHPSPPIPQYTNDHGVGSMSTSRWPPSSSHSNGYHSPAAVQEAAQSLAFMHDGAGGSASRYGNTSWPAQTQTSSYGQIAASSSQPASHHSHAAYAPPPPGIDPLTGQPFAHVGHGLTHSGGSGSFNFPS</sequence>
<dbReference type="InParanoid" id="A0A5C3PBU2"/>
<organism evidence="7 8">
    <name type="scientific">Polyporus arcularius HHB13444</name>
    <dbReference type="NCBI Taxonomy" id="1314778"/>
    <lineage>
        <taxon>Eukaryota</taxon>
        <taxon>Fungi</taxon>
        <taxon>Dikarya</taxon>
        <taxon>Basidiomycota</taxon>
        <taxon>Agaricomycotina</taxon>
        <taxon>Agaricomycetes</taxon>
        <taxon>Polyporales</taxon>
        <taxon>Polyporaceae</taxon>
        <taxon>Polyporus</taxon>
    </lineage>
</organism>
<feature type="compositionally biased region" description="Acidic residues" evidence="5">
    <location>
        <begin position="557"/>
        <end position="574"/>
    </location>
</feature>
<feature type="region of interest" description="Disordered" evidence="5">
    <location>
        <begin position="743"/>
        <end position="843"/>
    </location>
</feature>
<keyword evidence="1" id="KW-0479">Metal-binding</keyword>
<feature type="compositionally biased region" description="Basic residues" evidence="5">
    <location>
        <begin position="463"/>
        <end position="474"/>
    </location>
</feature>
<dbReference type="GO" id="GO:0008270">
    <property type="term" value="F:zinc ion binding"/>
    <property type="evidence" value="ECO:0007669"/>
    <property type="project" value="UniProtKB-KW"/>
</dbReference>
<dbReference type="InterPro" id="IPR028938">
    <property type="entry name" value="Rsf1-like"/>
</dbReference>
<protein>
    <recommendedName>
        <fullName evidence="6">PHD-type domain-containing protein</fullName>
    </recommendedName>
</protein>
<feature type="region of interest" description="Disordered" evidence="5">
    <location>
        <begin position="275"/>
        <end position="376"/>
    </location>
</feature>
<feature type="region of interest" description="Disordered" evidence="5">
    <location>
        <begin position="1073"/>
        <end position="1112"/>
    </location>
</feature>
<feature type="compositionally biased region" description="Basic and acidic residues" evidence="5">
    <location>
        <begin position="148"/>
        <end position="168"/>
    </location>
</feature>
<feature type="region of interest" description="Disordered" evidence="5">
    <location>
        <begin position="1021"/>
        <end position="1040"/>
    </location>
</feature>
<feature type="compositionally biased region" description="Polar residues" evidence="5">
    <location>
        <begin position="340"/>
        <end position="350"/>
    </location>
</feature>
<feature type="domain" description="PHD-type" evidence="6">
    <location>
        <begin position="851"/>
        <end position="912"/>
    </location>
</feature>
<evidence type="ECO:0000256" key="1">
    <source>
        <dbReference type="ARBA" id="ARBA00022723"/>
    </source>
</evidence>
<feature type="compositionally biased region" description="Basic and acidic residues" evidence="5">
    <location>
        <begin position="182"/>
        <end position="219"/>
    </location>
</feature>
<feature type="region of interest" description="Disordered" evidence="5">
    <location>
        <begin position="393"/>
        <end position="671"/>
    </location>
</feature>
<feature type="compositionally biased region" description="Polar residues" evidence="5">
    <location>
        <begin position="821"/>
        <end position="840"/>
    </location>
</feature>
<feature type="compositionally biased region" description="Pro residues" evidence="5">
    <location>
        <begin position="10"/>
        <end position="21"/>
    </location>
</feature>
<dbReference type="PANTHER" id="PTHR14296">
    <property type="entry name" value="REMODELING AND SPACING FACTOR 1"/>
    <property type="match status" value="1"/>
</dbReference>
<accession>A0A5C3PBU2</accession>
<evidence type="ECO:0000313" key="8">
    <source>
        <dbReference type="Proteomes" id="UP000308197"/>
    </source>
</evidence>
<dbReference type="EMBL" id="ML211187">
    <property type="protein sequence ID" value="TFK86711.1"/>
    <property type="molecule type" value="Genomic_DNA"/>
</dbReference>
<feature type="region of interest" description="Disordered" evidence="5">
    <location>
        <begin position="1135"/>
        <end position="1206"/>
    </location>
</feature>
<dbReference type="InterPro" id="IPR001965">
    <property type="entry name" value="Znf_PHD"/>
</dbReference>
<feature type="compositionally biased region" description="Basic and acidic residues" evidence="5">
    <location>
        <begin position="743"/>
        <end position="814"/>
    </location>
</feature>
<feature type="compositionally biased region" description="Low complexity" evidence="5">
    <location>
        <begin position="611"/>
        <end position="643"/>
    </location>
</feature>
<dbReference type="PANTHER" id="PTHR14296:SF3">
    <property type="entry name" value="DIKAR, ISOFORM F"/>
    <property type="match status" value="1"/>
</dbReference>
<dbReference type="Gene3D" id="3.30.40.10">
    <property type="entry name" value="Zinc/RING finger domain, C3HC4 (zinc finger)"/>
    <property type="match status" value="1"/>
</dbReference>
<dbReference type="GO" id="GO:0031213">
    <property type="term" value="C:RSF complex"/>
    <property type="evidence" value="ECO:0007669"/>
    <property type="project" value="InterPro"/>
</dbReference>
<dbReference type="GO" id="GO:0006355">
    <property type="term" value="P:regulation of DNA-templated transcription"/>
    <property type="evidence" value="ECO:0007669"/>
    <property type="project" value="InterPro"/>
</dbReference>
<evidence type="ECO:0000256" key="5">
    <source>
        <dbReference type="SAM" id="MobiDB-lite"/>
    </source>
</evidence>
<reference evidence="7 8" key="1">
    <citation type="journal article" date="2019" name="Nat. Ecol. Evol.">
        <title>Megaphylogeny resolves global patterns of mushroom evolution.</title>
        <authorList>
            <person name="Varga T."/>
            <person name="Krizsan K."/>
            <person name="Foldi C."/>
            <person name="Dima B."/>
            <person name="Sanchez-Garcia M."/>
            <person name="Sanchez-Ramirez S."/>
            <person name="Szollosi G.J."/>
            <person name="Szarkandi J.G."/>
            <person name="Papp V."/>
            <person name="Albert L."/>
            <person name="Andreopoulos W."/>
            <person name="Angelini C."/>
            <person name="Antonin V."/>
            <person name="Barry K.W."/>
            <person name="Bougher N.L."/>
            <person name="Buchanan P."/>
            <person name="Buyck B."/>
            <person name="Bense V."/>
            <person name="Catcheside P."/>
            <person name="Chovatia M."/>
            <person name="Cooper J."/>
            <person name="Damon W."/>
            <person name="Desjardin D."/>
            <person name="Finy P."/>
            <person name="Geml J."/>
            <person name="Haridas S."/>
            <person name="Hughes K."/>
            <person name="Justo A."/>
            <person name="Karasinski D."/>
            <person name="Kautmanova I."/>
            <person name="Kiss B."/>
            <person name="Kocsube S."/>
            <person name="Kotiranta H."/>
            <person name="LaButti K.M."/>
            <person name="Lechner B.E."/>
            <person name="Liimatainen K."/>
            <person name="Lipzen A."/>
            <person name="Lukacs Z."/>
            <person name="Mihaltcheva S."/>
            <person name="Morgado L.N."/>
            <person name="Niskanen T."/>
            <person name="Noordeloos M.E."/>
            <person name="Ohm R.A."/>
            <person name="Ortiz-Santana B."/>
            <person name="Ovrebo C."/>
            <person name="Racz N."/>
            <person name="Riley R."/>
            <person name="Savchenko A."/>
            <person name="Shiryaev A."/>
            <person name="Soop K."/>
            <person name="Spirin V."/>
            <person name="Szebenyi C."/>
            <person name="Tomsovsky M."/>
            <person name="Tulloss R.E."/>
            <person name="Uehling J."/>
            <person name="Grigoriev I.V."/>
            <person name="Vagvolgyi C."/>
            <person name="Papp T."/>
            <person name="Martin F.M."/>
            <person name="Miettinen O."/>
            <person name="Hibbett D.S."/>
            <person name="Nagy L.G."/>
        </authorList>
    </citation>
    <scope>NUCLEOTIDE SEQUENCE [LARGE SCALE GENOMIC DNA]</scope>
    <source>
        <strain evidence="7 8">HHB13444</strain>
    </source>
</reference>
<feature type="compositionally biased region" description="Acidic residues" evidence="5">
    <location>
        <begin position="649"/>
        <end position="662"/>
    </location>
</feature>
<dbReference type="InterPro" id="IPR013083">
    <property type="entry name" value="Znf_RING/FYVE/PHD"/>
</dbReference>
<dbReference type="AlphaFoldDB" id="A0A5C3PBU2"/>
<dbReference type="InterPro" id="IPR019786">
    <property type="entry name" value="Zinc_finger_PHD-type_CS"/>
</dbReference>
<dbReference type="SMART" id="SM00249">
    <property type="entry name" value="PHD"/>
    <property type="match status" value="1"/>
</dbReference>
<feature type="region of interest" description="Disordered" evidence="5">
    <location>
        <begin position="1"/>
        <end position="21"/>
    </location>
</feature>
<feature type="region of interest" description="Disordered" evidence="5">
    <location>
        <begin position="116"/>
        <end position="219"/>
    </location>
</feature>
<dbReference type="InterPro" id="IPR019787">
    <property type="entry name" value="Znf_PHD-finger"/>
</dbReference>
<keyword evidence="8" id="KW-1185">Reference proteome</keyword>
<feature type="compositionally biased region" description="Basic residues" evidence="5">
    <location>
        <begin position="288"/>
        <end position="298"/>
    </location>
</feature>
<feature type="compositionally biased region" description="Acidic residues" evidence="5">
    <location>
        <begin position="480"/>
        <end position="513"/>
    </location>
</feature>
<dbReference type="STRING" id="1314778.A0A5C3PBU2"/>
<feature type="compositionally biased region" description="Low complexity" evidence="5">
    <location>
        <begin position="1095"/>
        <end position="1108"/>
    </location>
</feature>
<gene>
    <name evidence="7" type="ORF">K466DRAFT_646282</name>
</gene>
<dbReference type="Pfam" id="PF00628">
    <property type="entry name" value="PHD"/>
    <property type="match status" value="1"/>
</dbReference>
<proteinExistence type="predicted"/>
<feature type="compositionally biased region" description="Low complexity" evidence="5">
    <location>
        <begin position="330"/>
        <end position="339"/>
    </location>
</feature>
<evidence type="ECO:0000256" key="2">
    <source>
        <dbReference type="ARBA" id="ARBA00022771"/>
    </source>
</evidence>
<dbReference type="CDD" id="cd15489">
    <property type="entry name" value="PHD_SF"/>
    <property type="match status" value="1"/>
</dbReference>
<evidence type="ECO:0000256" key="4">
    <source>
        <dbReference type="PROSITE-ProRule" id="PRU00146"/>
    </source>
</evidence>
<feature type="compositionally biased region" description="Polar residues" evidence="5">
    <location>
        <begin position="1137"/>
        <end position="1153"/>
    </location>
</feature>
<dbReference type="SUPFAM" id="SSF57903">
    <property type="entry name" value="FYVE/PHD zinc finger"/>
    <property type="match status" value="1"/>
</dbReference>
<dbReference type="PROSITE" id="PS01359">
    <property type="entry name" value="ZF_PHD_1"/>
    <property type="match status" value="1"/>
</dbReference>
<feature type="compositionally biased region" description="Basic residues" evidence="5">
    <location>
        <begin position="581"/>
        <end position="609"/>
    </location>
</feature>
<dbReference type="Proteomes" id="UP000308197">
    <property type="component" value="Unassembled WGS sequence"/>
</dbReference>
<evidence type="ECO:0000259" key="6">
    <source>
        <dbReference type="PROSITE" id="PS50016"/>
    </source>
</evidence>
<name>A0A5C3PBU2_9APHY</name>